<keyword evidence="8" id="KW-0966">Cell projection</keyword>
<dbReference type="PANTHER" id="PTHR14885:SF3">
    <property type="entry name" value="CILIA- AND FLAGELLA-ASSOCIATED PROTEIN 44"/>
    <property type="match status" value="1"/>
</dbReference>
<feature type="compositionally biased region" description="Low complexity" evidence="11">
    <location>
        <begin position="608"/>
        <end position="634"/>
    </location>
</feature>
<feature type="compositionally biased region" description="Polar residues" evidence="11">
    <location>
        <begin position="1031"/>
        <end position="1042"/>
    </location>
</feature>
<dbReference type="InterPro" id="IPR055439">
    <property type="entry name" value="Beta-prop_EML_1st"/>
</dbReference>
<feature type="compositionally biased region" description="Acidic residues" evidence="11">
    <location>
        <begin position="1541"/>
        <end position="1553"/>
    </location>
</feature>
<feature type="region of interest" description="Disordered" evidence="11">
    <location>
        <begin position="1030"/>
        <end position="1067"/>
    </location>
</feature>
<dbReference type="SMART" id="SM00320">
    <property type="entry name" value="WD40"/>
    <property type="match status" value="8"/>
</dbReference>
<keyword evidence="14" id="KW-1185">Reference proteome</keyword>
<dbReference type="STRING" id="461836.A0A0L0DDV1"/>
<dbReference type="InterPro" id="IPR015943">
    <property type="entry name" value="WD40/YVTN_repeat-like_dom_sf"/>
</dbReference>
<feature type="region of interest" description="Disordered" evidence="11">
    <location>
        <begin position="591"/>
        <end position="644"/>
    </location>
</feature>
<protein>
    <submittedName>
        <fullName evidence="13">WD repeat domain 52</fullName>
    </submittedName>
</protein>
<dbReference type="OrthoDB" id="1935234at2759"/>
<dbReference type="Gene3D" id="2.130.10.10">
    <property type="entry name" value="YVTN repeat-like/Quinoprotein amine dehydrogenase"/>
    <property type="match status" value="3"/>
</dbReference>
<dbReference type="Pfam" id="PF23409">
    <property type="entry name" value="Beta-prop_EML"/>
    <property type="match status" value="1"/>
</dbReference>
<gene>
    <name evidence="13" type="ORF">AMSG_00673</name>
</gene>
<dbReference type="GO" id="GO:0005929">
    <property type="term" value="C:cilium"/>
    <property type="evidence" value="ECO:0007669"/>
    <property type="project" value="UniProtKB-SubCell"/>
</dbReference>
<dbReference type="SUPFAM" id="SSF50952">
    <property type="entry name" value="Soluble quinoprotein glucose dehydrogenase"/>
    <property type="match status" value="1"/>
</dbReference>
<dbReference type="PANTHER" id="PTHR14885">
    <property type="entry name" value="CILIA- AND FLAGELLA-ASSOCIATED PROTEIN 43-RELATED"/>
    <property type="match status" value="1"/>
</dbReference>
<dbReference type="RefSeq" id="XP_013762404.1">
    <property type="nucleotide sequence ID" value="XM_013906950.1"/>
</dbReference>
<keyword evidence="4 9" id="KW-0853">WD repeat</keyword>
<evidence type="ECO:0000256" key="6">
    <source>
        <dbReference type="ARBA" id="ARBA00023054"/>
    </source>
</evidence>
<feature type="domain" description="EML-like first beta-propeller" evidence="12">
    <location>
        <begin position="35"/>
        <end position="245"/>
    </location>
</feature>
<proteinExistence type="predicted"/>
<evidence type="ECO:0000256" key="3">
    <source>
        <dbReference type="ARBA" id="ARBA00022490"/>
    </source>
</evidence>
<dbReference type="PROSITE" id="PS50294">
    <property type="entry name" value="WD_REPEATS_REGION"/>
    <property type="match status" value="1"/>
</dbReference>
<sequence length="1862" mass="198635">MSSEKVLYTAGNTTQILETATGAVTTLPGTNSGGVAAIAPHPSHKWFAVAEKGEKPNILIYEFPSLKVVKVLEGGTEKAYSCMAFSTSGTKLASVGSYPDYMLTVWAWEEGRTILRLKAFSQDVFHVAFAPNSDGALVTAGMGHIKFWEMARTFTGLKLKGTIGKFGKIQLSDVSAFVTLPNEKVISGTETGHLLVWDGNFIQFQLFRATDVPCHDGPVEHLSLIADATVLVSAGMDGYIRHWDVASIVNAPVSDSYALVLHPVLEHGLGPSAAIRTLIHDAFQPRSWVLDASGALVAVPHAEDFSSYDKSRLVASFHAGPLAAAAASPVHGLVAVGGDDGVLAAYAVRDKERIATYHCAAAVTEISWLPVAVDASARTVVAGTTAGTVSLLQLCRGEFVRLAHAKPHTSAVTALAVAPAGPQLLASASTDGSVFFFKLSATGLDLIGFVTAPAPVTWMAWAPTAGYVVMYTASGHFATCPSPAVLPESASFPDFVLPLPVRTVSAPAELLTAAKQEVLDELAAEEAAKAAAEAAAARAAALADDPDADPDALLAAEAEAEAEAEEDPLSLRINDRGEVILPTMEEWLAAKRAQEAAERGEAPPPVASAPGSPRQAMAPDSPASASSDVVDNADGPGPSSLDESGVMGAPGYAKALSVILRAALVLRDGSLLAAFSGDAAGYLYELTLPAAATSFGDADALVAEFQAQIDASAPDPLEVLLAGAEEIPRPTAVLLPAGVVSVGKLVEFHAGSEVSCLERSPSGHFLISGGSDGSVRVTPYASGELGAFSALYAHDAARGPVAAVVVTHDEATLCSVAPDGTLAVVDSKYGVASVALPDLVPAEVAVASGAEAAVDESQVAVGADNGDEPEQYSVYEQKLKREQAAAEAAAEVKKAKVRDQVAHMKVLYDALLEENHSAPPDEQLERAAFQLDPKLADRLAAANADKLELAQKLLEWDSRRKRLLLAKLRARFIDPIETHRIVVTALDDNFVVSTFRTCVPQPGMDEAVAEARAFAEARAAAAAEAESALALQTSETTVSNKTLDGESDRGDGSSQASGSTGLPRIKRGGVLGPAVPLKSKLELRRAKIEARERARAALMAKRPKPGFVDPETQAAIDNASATLGDYKLKSSPDYVVPEHERVNATSKGHEMVLLAAEILERKRAFNTSLLAARETKAKLIEQVRAHTARLVEIDEALGEHGEYFRPAPVNDAEYPWQVLELAESDELLQRQQEHSLVSKEAAALGRQRLAGSASQLGMDIEATGASLDAVLDLVTFKPPLQAQSGNSEAAGATSIVHSLPNLGVPAEAVLALDTPQGAVIRASRAEPVTAPVCGPVVHGVVASAGRVDAVPVYALALAESGAGPSTAVARTKVRGSDLEQRFESAKLRMEKQALLEDDMRAVRQFDALLASLRAQKFELEGVLKMAQMKMIVLYQELLLLKEFDKRDRELSAILEAKLAEQAKIHDKIVACTAALDEKEAQLLAMPSDDEWTAKFDALLESAPASIYDALWKIFCRNVRRRKRATGGDRDRGDRGGRSEASDSDSDYESDYESESGSGSESDDGEDVMPPRCEPVLFDAVLALRAERLESQDAVGAIMEERDRIAASAKSLAKAKDADSGLSAAREAIDAFQREKQSQLNELDITVSLQLDQIYYVHDGRLPHDLDDALVFSEATLAKLQARSGELRGELRELDEKKRSLEKLLAKLVKEKKAKREEREELAARAEDVQMLKFGKLIDLDHVLEMSVNKSADELKALLRAADSKRIAELMRADEALRRAKDELAAATAANTARLTRLTTLMAEQQQLERTLNVTQQHLQVAEFSNVHRKRERDEVNSLRRRIRNQEAEAAKLRSEIRTLSLK</sequence>
<accession>A0A0L0DDV1</accession>
<organism evidence="13 14">
    <name type="scientific">Thecamonas trahens ATCC 50062</name>
    <dbReference type="NCBI Taxonomy" id="461836"/>
    <lineage>
        <taxon>Eukaryota</taxon>
        <taxon>Apusozoa</taxon>
        <taxon>Apusomonadida</taxon>
        <taxon>Apusomonadidae</taxon>
        <taxon>Thecamonas</taxon>
    </lineage>
</organism>
<evidence type="ECO:0000256" key="2">
    <source>
        <dbReference type="ARBA" id="ARBA00004245"/>
    </source>
</evidence>
<feature type="compositionally biased region" description="Basic and acidic residues" evidence="11">
    <location>
        <begin position="591"/>
        <end position="601"/>
    </location>
</feature>
<dbReference type="PROSITE" id="PS50082">
    <property type="entry name" value="WD_REPEATS_2"/>
    <property type="match status" value="1"/>
</dbReference>
<dbReference type="eggNOG" id="KOG2106">
    <property type="taxonomic scope" value="Eukaryota"/>
</dbReference>
<feature type="region of interest" description="Disordered" evidence="11">
    <location>
        <begin position="1524"/>
        <end position="1569"/>
    </location>
</feature>
<feature type="coiled-coil region" evidence="10">
    <location>
        <begin position="1828"/>
        <end position="1862"/>
    </location>
</feature>
<evidence type="ECO:0000259" key="12">
    <source>
        <dbReference type="Pfam" id="PF23409"/>
    </source>
</evidence>
<evidence type="ECO:0000313" key="13">
    <source>
        <dbReference type="EMBL" id="KNC50512.1"/>
    </source>
</evidence>
<dbReference type="Pfam" id="PF00400">
    <property type="entry name" value="WD40"/>
    <property type="match status" value="2"/>
</dbReference>
<dbReference type="GeneID" id="25560466"/>
<evidence type="ECO:0000256" key="8">
    <source>
        <dbReference type="ARBA" id="ARBA00023273"/>
    </source>
</evidence>
<feature type="coiled-coil region" evidence="10">
    <location>
        <begin position="1676"/>
        <end position="1731"/>
    </location>
</feature>
<evidence type="ECO:0000256" key="1">
    <source>
        <dbReference type="ARBA" id="ARBA00004138"/>
    </source>
</evidence>
<dbReference type="InterPro" id="IPR011047">
    <property type="entry name" value="Quinoprotein_ADH-like_sf"/>
</dbReference>
<dbReference type="GO" id="GO:0005856">
    <property type="term" value="C:cytoskeleton"/>
    <property type="evidence" value="ECO:0007669"/>
    <property type="project" value="UniProtKB-SubCell"/>
</dbReference>
<feature type="coiled-coil region" evidence="10">
    <location>
        <begin position="508"/>
        <end position="535"/>
    </location>
</feature>
<comment type="subcellular location">
    <subcellularLocation>
        <location evidence="1">Cell projection</location>
        <location evidence="1">Cilium</location>
    </subcellularLocation>
    <subcellularLocation>
        <location evidence="2">Cytoplasm</location>
        <location evidence="2">Cytoskeleton</location>
    </subcellularLocation>
</comment>
<evidence type="ECO:0000256" key="7">
    <source>
        <dbReference type="ARBA" id="ARBA00023212"/>
    </source>
</evidence>
<evidence type="ECO:0000313" key="14">
    <source>
        <dbReference type="Proteomes" id="UP000054408"/>
    </source>
</evidence>
<keyword evidence="7" id="KW-0206">Cytoskeleton</keyword>
<feature type="compositionally biased region" description="Basic and acidic residues" evidence="11">
    <location>
        <begin position="1525"/>
        <end position="1540"/>
    </location>
</feature>
<evidence type="ECO:0000256" key="10">
    <source>
        <dbReference type="SAM" id="Coils"/>
    </source>
</evidence>
<dbReference type="InterPro" id="IPR001680">
    <property type="entry name" value="WD40_rpt"/>
</dbReference>
<keyword evidence="5" id="KW-0677">Repeat</keyword>
<keyword evidence="6 10" id="KW-0175">Coiled coil</keyword>
<evidence type="ECO:0000256" key="11">
    <source>
        <dbReference type="SAM" id="MobiDB-lite"/>
    </source>
</evidence>
<keyword evidence="3" id="KW-0963">Cytoplasm</keyword>
<dbReference type="Proteomes" id="UP000054408">
    <property type="component" value="Unassembled WGS sequence"/>
</dbReference>
<dbReference type="OMA" id="FIMDRVH"/>
<evidence type="ECO:0000256" key="5">
    <source>
        <dbReference type="ARBA" id="ARBA00022737"/>
    </source>
</evidence>
<evidence type="ECO:0000256" key="4">
    <source>
        <dbReference type="ARBA" id="ARBA00022574"/>
    </source>
</evidence>
<reference evidence="13 14" key="1">
    <citation type="submission" date="2010-05" db="EMBL/GenBank/DDBJ databases">
        <title>The Genome Sequence of Thecamonas trahens ATCC 50062.</title>
        <authorList>
            <consortium name="The Broad Institute Genome Sequencing Platform"/>
            <person name="Russ C."/>
            <person name="Cuomo C."/>
            <person name="Shea T."/>
            <person name="Young S.K."/>
            <person name="Zeng Q."/>
            <person name="Koehrsen M."/>
            <person name="Haas B."/>
            <person name="Borodovsky M."/>
            <person name="Guigo R."/>
            <person name="Alvarado L."/>
            <person name="Berlin A."/>
            <person name="Bochicchio J."/>
            <person name="Borenstein D."/>
            <person name="Chapman S."/>
            <person name="Chen Z."/>
            <person name="Freedman E."/>
            <person name="Gellesch M."/>
            <person name="Goldberg J."/>
            <person name="Griggs A."/>
            <person name="Gujja S."/>
            <person name="Heilman E."/>
            <person name="Heiman D."/>
            <person name="Hepburn T."/>
            <person name="Howarth C."/>
            <person name="Jen D."/>
            <person name="Larson L."/>
            <person name="Mehta T."/>
            <person name="Park D."/>
            <person name="Pearson M."/>
            <person name="Roberts A."/>
            <person name="Saif S."/>
            <person name="Shenoy N."/>
            <person name="Sisk P."/>
            <person name="Stolte C."/>
            <person name="Sykes S."/>
            <person name="Thomson T."/>
            <person name="Walk T."/>
            <person name="White J."/>
            <person name="Yandava C."/>
            <person name="Burger G."/>
            <person name="Gray M.W."/>
            <person name="Holland P.W.H."/>
            <person name="King N."/>
            <person name="Lang F.B.F."/>
            <person name="Roger A.J."/>
            <person name="Ruiz-Trillo I."/>
            <person name="Lander E."/>
            <person name="Nusbaum C."/>
        </authorList>
    </citation>
    <scope>NUCLEOTIDE SEQUENCE [LARGE SCALE GENOMIC DNA]</scope>
    <source>
        <strain evidence="13 14">ATCC 50062</strain>
    </source>
</reference>
<feature type="repeat" description="WD" evidence="9">
    <location>
        <begin position="212"/>
        <end position="247"/>
    </location>
</feature>
<dbReference type="EMBL" id="GL349435">
    <property type="protein sequence ID" value="KNC50512.1"/>
    <property type="molecule type" value="Genomic_DNA"/>
</dbReference>
<evidence type="ECO:0000256" key="9">
    <source>
        <dbReference type="PROSITE-ProRule" id="PRU00221"/>
    </source>
</evidence>
<dbReference type="InterPro" id="IPR011041">
    <property type="entry name" value="Quinoprot_gluc/sorb_DH_b-prop"/>
</dbReference>
<dbReference type="SUPFAM" id="SSF50998">
    <property type="entry name" value="Quinoprotein alcohol dehydrogenase-like"/>
    <property type="match status" value="1"/>
</dbReference>
<name>A0A0L0DDV1_THETB</name>